<accession>A0A5E4RAW3</accession>
<reference evidence="2 3" key="1">
    <citation type="submission" date="2019-08" db="EMBL/GenBank/DDBJ databases">
        <authorList>
            <person name="Peeters C."/>
        </authorList>
    </citation>
    <scope>NUCLEOTIDE SEQUENCE [LARGE SCALE GENOMIC DNA]</scope>
    <source>
        <strain evidence="2 3">LMG 31013</strain>
    </source>
</reference>
<keyword evidence="1" id="KW-1133">Transmembrane helix</keyword>
<evidence type="ECO:0000313" key="3">
    <source>
        <dbReference type="Proteomes" id="UP000334380"/>
    </source>
</evidence>
<keyword evidence="3" id="KW-1185">Reference proteome</keyword>
<organism evidence="2 3">
    <name type="scientific">Pandoraea terrigena</name>
    <dbReference type="NCBI Taxonomy" id="2508292"/>
    <lineage>
        <taxon>Bacteria</taxon>
        <taxon>Pseudomonadati</taxon>
        <taxon>Pseudomonadota</taxon>
        <taxon>Betaproteobacteria</taxon>
        <taxon>Burkholderiales</taxon>
        <taxon>Burkholderiaceae</taxon>
        <taxon>Pandoraea</taxon>
    </lineage>
</organism>
<keyword evidence="1" id="KW-0472">Membrane</keyword>
<gene>
    <name evidence="2" type="ORF">PTE31013_00013</name>
</gene>
<dbReference type="AlphaFoldDB" id="A0A5E4RAW3"/>
<keyword evidence="1" id="KW-0812">Transmembrane</keyword>
<evidence type="ECO:0000256" key="1">
    <source>
        <dbReference type="SAM" id="Phobius"/>
    </source>
</evidence>
<dbReference type="EMBL" id="CABPRU010000001">
    <property type="protein sequence ID" value="VVD59258.1"/>
    <property type="molecule type" value="Genomic_DNA"/>
</dbReference>
<proteinExistence type="predicted"/>
<sequence>MVRCQRWCGTRVGWTVATRAGFIFVVRSITRRSPSGAPERMTLAYFATGIVNSAPLAMLSGQRCITLLKRV</sequence>
<dbReference type="Proteomes" id="UP000334380">
    <property type="component" value="Unassembled WGS sequence"/>
</dbReference>
<feature type="transmembrane region" description="Helical" evidence="1">
    <location>
        <begin position="42"/>
        <end position="61"/>
    </location>
</feature>
<protein>
    <submittedName>
        <fullName evidence="2">Uncharacterized protein</fullName>
    </submittedName>
</protein>
<feature type="transmembrane region" description="Helical" evidence="1">
    <location>
        <begin position="12"/>
        <end position="30"/>
    </location>
</feature>
<evidence type="ECO:0000313" key="2">
    <source>
        <dbReference type="EMBL" id="VVD59258.1"/>
    </source>
</evidence>
<name>A0A5E4RAW3_9BURK</name>